<organism evidence="2 3">
    <name type="scientific">Geobacter benzoatilyticus</name>
    <dbReference type="NCBI Taxonomy" id="2815309"/>
    <lineage>
        <taxon>Bacteria</taxon>
        <taxon>Pseudomonadati</taxon>
        <taxon>Thermodesulfobacteriota</taxon>
        <taxon>Desulfuromonadia</taxon>
        <taxon>Geobacterales</taxon>
        <taxon>Geobacteraceae</taxon>
        <taxon>Geobacter</taxon>
    </lineage>
</organism>
<dbReference type="EMBL" id="CP071382">
    <property type="protein sequence ID" value="QSV46952.1"/>
    <property type="molecule type" value="Genomic_DNA"/>
</dbReference>
<protein>
    <submittedName>
        <fullName evidence="2">Uncharacterized protein</fullName>
    </submittedName>
</protein>
<evidence type="ECO:0000313" key="2">
    <source>
        <dbReference type="EMBL" id="QSV46952.1"/>
    </source>
</evidence>
<keyword evidence="1" id="KW-0472">Membrane</keyword>
<keyword evidence="3" id="KW-1185">Reference proteome</keyword>
<gene>
    <name evidence="2" type="ORF">JZM60_06720</name>
</gene>
<dbReference type="RefSeq" id="WP_207164733.1">
    <property type="nucleotide sequence ID" value="NZ_CP071382.1"/>
</dbReference>
<dbReference type="Proteomes" id="UP000663651">
    <property type="component" value="Chromosome"/>
</dbReference>
<keyword evidence="1" id="KW-0812">Transmembrane</keyword>
<feature type="transmembrane region" description="Helical" evidence="1">
    <location>
        <begin position="12"/>
        <end position="35"/>
    </location>
</feature>
<sequence>MAQMVIMAWKGIIWLFSAVLFGIPLVFFSVVDWVLDQISGESRNIDTRLGYWKPYEQ</sequence>
<reference evidence="2 3" key="1">
    <citation type="submission" date="2021-03" db="EMBL/GenBank/DDBJ databases">
        <title>Geobacter metallireducens gen. nov. sp. nov., a microorganism capable of coupling the complete oxidation of organic compounds to the reduction of iron and other metals.</title>
        <authorList>
            <person name="Li Y."/>
        </authorList>
    </citation>
    <scope>NUCLEOTIDE SEQUENCE [LARGE SCALE GENOMIC DNA]</scope>
    <source>
        <strain evidence="2 3">Jerry-YX</strain>
    </source>
</reference>
<name>A0ABX7Q6Y2_9BACT</name>
<proteinExistence type="predicted"/>
<keyword evidence="1" id="KW-1133">Transmembrane helix</keyword>
<accession>A0ABX7Q6Y2</accession>
<evidence type="ECO:0000256" key="1">
    <source>
        <dbReference type="SAM" id="Phobius"/>
    </source>
</evidence>
<evidence type="ECO:0000313" key="3">
    <source>
        <dbReference type="Proteomes" id="UP000663651"/>
    </source>
</evidence>